<proteinExistence type="predicted"/>
<sequence length="136" mass="14649">MKSIIQKLLAIAAVTFASVCSAQITSTQVWANQVAYTTGVSPVALISSADKTYTIYVKTGGSVPQEAYNVSLQTSPDNGVSWSLVMAKQIYIPKTDPIGTTYQMTVDVKATKLRLQLWSAQSNAVFPVTLSAWIVN</sequence>
<protein>
    <submittedName>
        <fullName evidence="2">Uncharacterized protein</fullName>
    </submittedName>
</protein>
<dbReference type="EMBL" id="JAVDXU010000006">
    <property type="protein sequence ID" value="MDR7272844.1"/>
    <property type="molecule type" value="Genomic_DNA"/>
</dbReference>
<name>A0ABU1YVE9_ROSSA</name>
<keyword evidence="3" id="KW-1185">Reference proteome</keyword>
<feature type="signal peptide" evidence="1">
    <location>
        <begin position="1"/>
        <end position="22"/>
    </location>
</feature>
<accession>A0ABU1YVE9</accession>
<evidence type="ECO:0000313" key="3">
    <source>
        <dbReference type="Proteomes" id="UP001180453"/>
    </source>
</evidence>
<dbReference type="RefSeq" id="WP_310272610.1">
    <property type="nucleotide sequence ID" value="NZ_JAVDXU010000006.1"/>
</dbReference>
<organism evidence="2 3">
    <name type="scientific">Roseateles saccharophilus</name>
    <name type="common">Pseudomonas saccharophila</name>
    <dbReference type="NCBI Taxonomy" id="304"/>
    <lineage>
        <taxon>Bacteria</taxon>
        <taxon>Pseudomonadati</taxon>
        <taxon>Pseudomonadota</taxon>
        <taxon>Betaproteobacteria</taxon>
        <taxon>Burkholderiales</taxon>
        <taxon>Sphaerotilaceae</taxon>
        <taxon>Roseateles</taxon>
    </lineage>
</organism>
<gene>
    <name evidence="2" type="ORF">J2X20_005529</name>
</gene>
<dbReference type="Proteomes" id="UP001180453">
    <property type="component" value="Unassembled WGS sequence"/>
</dbReference>
<evidence type="ECO:0000313" key="2">
    <source>
        <dbReference type="EMBL" id="MDR7272844.1"/>
    </source>
</evidence>
<keyword evidence="1" id="KW-0732">Signal</keyword>
<feature type="chain" id="PRO_5045371236" evidence="1">
    <location>
        <begin position="23"/>
        <end position="136"/>
    </location>
</feature>
<evidence type="ECO:0000256" key="1">
    <source>
        <dbReference type="SAM" id="SignalP"/>
    </source>
</evidence>
<reference evidence="2 3" key="1">
    <citation type="submission" date="2023-07" db="EMBL/GenBank/DDBJ databases">
        <title>Sorghum-associated microbial communities from plants grown in Nebraska, USA.</title>
        <authorList>
            <person name="Schachtman D."/>
        </authorList>
    </citation>
    <scope>NUCLEOTIDE SEQUENCE [LARGE SCALE GENOMIC DNA]</scope>
    <source>
        <strain evidence="2 3">BE314</strain>
    </source>
</reference>
<comment type="caution">
    <text evidence="2">The sequence shown here is derived from an EMBL/GenBank/DDBJ whole genome shotgun (WGS) entry which is preliminary data.</text>
</comment>